<reference evidence="7 8" key="1">
    <citation type="submission" date="2019-06" db="EMBL/GenBank/DDBJ databases">
        <title>Discovery of a novel chromosome fission-fusion reversal in muntjac.</title>
        <authorList>
            <person name="Mudd A.B."/>
            <person name="Bredeson J.V."/>
            <person name="Baum R."/>
            <person name="Hockemeyer D."/>
            <person name="Rokhsar D.S."/>
        </authorList>
    </citation>
    <scope>NUCLEOTIDE SEQUENCE [LARGE SCALE GENOMIC DNA]</scope>
    <source>
        <strain evidence="7">UTSW_UCB_Mm</strain>
        <tissue evidence="7">Fibroblast cell line</tissue>
    </source>
</reference>
<dbReference type="Gene3D" id="1.10.1540.10">
    <property type="entry name" value="BEACH domain"/>
    <property type="match status" value="1"/>
</dbReference>
<dbReference type="SUPFAM" id="SSF50978">
    <property type="entry name" value="WD40 repeat-like"/>
    <property type="match status" value="1"/>
</dbReference>
<dbReference type="GO" id="GO:0005776">
    <property type="term" value="C:autophagosome"/>
    <property type="evidence" value="ECO:0007669"/>
    <property type="project" value="UniProtKB-SubCell"/>
</dbReference>
<feature type="region of interest" description="Disordered" evidence="5">
    <location>
        <begin position="1573"/>
        <end position="1592"/>
    </location>
</feature>
<dbReference type="PROSITE" id="PS50082">
    <property type="entry name" value="WD_REPEATS_2"/>
    <property type="match status" value="1"/>
</dbReference>
<feature type="region of interest" description="Disordered" evidence="5">
    <location>
        <begin position="668"/>
        <end position="723"/>
    </location>
</feature>
<evidence type="ECO:0000256" key="3">
    <source>
        <dbReference type="ARBA" id="ARBA00022737"/>
    </source>
</evidence>
<protein>
    <recommendedName>
        <fullName evidence="6">BEACH domain-containing protein</fullName>
    </recommendedName>
</protein>
<evidence type="ECO:0000313" key="8">
    <source>
        <dbReference type="Proteomes" id="UP000326458"/>
    </source>
</evidence>
<dbReference type="FunFam" id="1.10.1540.10:FF:000003">
    <property type="entry name" value="WD repeat-containing protein 81 isoform X1"/>
    <property type="match status" value="1"/>
</dbReference>
<feature type="compositionally biased region" description="Acidic residues" evidence="5">
    <location>
        <begin position="1154"/>
        <end position="1164"/>
    </location>
</feature>
<dbReference type="FunFam" id="2.130.10.10:FF:000341">
    <property type="entry name" value="WD repeat-containing protein 81 isoform X1"/>
    <property type="match status" value="1"/>
</dbReference>
<feature type="region of interest" description="Disordered" evidence="5">
    <location>
        <begin position="1"/>
        <end position="25"/>
    </location>
</feature>
<keyword evidence="2 4" id="KW-0853">WD repeat</keyword>
<accession>A0A5N3WX21</accession>
<feature type="compositionally biased region" description="Low complexity" evidence="5">
    <location>
        <begin position="1573"/>
        <end position="1582"/>
    </location>
</feature>
<dbReference type="SUPFAM" id="SSF56112">
    <property type="entry name" value="Protein kinase-like (PK-like)"/>
    <property type="match status" value="1"/>
</dbReference>
<comment type="subcellular location">
    <subcellularLocation>
        <location evidence="1">Cytoplasmic vesicle</location>
        <location evidence="1">Autophagosome</location>
    </subcellularLocation>
</comment>
<dbReference type="InterPro" id="IPR011009">
    <property type="entry name" value="Kinase-like_dom_sf"/>
</dbReference>
<evidence type="ECO:0000256" key="4">
    <source>
        <dbReference type="PROSITE-ProRule" id="PRU00221"/>
    </source>
</evidence>
<evidence type="ECO:0000256" key="5">
    <source>
        <dbReference type="SAM" id="MobiDB-lite"/>
    </source>
</evidence>
<dbReference type="PANTHER" id="PTHR44662">
    <property type="entry name" value="WD REPEAT-CONTAINING PROTEIN 81"/>
    <property type="match status" value="1"/>
</dbReference>
<comment type="caution">
    <text evidence="7">The sequence shown here is derived from an EMBL/GenBank/DDBJ whole genome shotgun (WGS) entry which is preliminary data.</text>
</comment>
<dbReference type="PROSITE" id="PS50197">
    <property type="entry name" value="BEACH"/>
    <property type="match status" value="1"/>
</dbReference>
<dbReference type="Pfam" id="PF00400">
    <property type="entry name" value="WD40"/>
    <property type="match status" value="1"/>
</dbReference>
<dbReference type="InterPro" id="IPR036322">
    <property type="entry name" value="WD40_repeat_dom_sf"/>
</dbReference>
<evidence type="ECO:0000313" key="7">
    <source>
        <dbReference type="EMBL" id="KAB0366161.1"/>
    </source>
</evidence>
<dbReference type="InterPro" id="IPR000409">
    <property type="entry name" value="BEACH_dom"/>
</dbReference>
<feature type="region of interest" description="Disordered" evidence="5">
    <location>
        <begin position="1026"/>
        <end position="1049"/>
    </location>
</feature>
<dbReference type="InterPro" id="IPR015943">
    <property type="entry name" value="WD40/YVTN_repeat-like_dom_sf"/>
</dbReference>
<dbReference type="GO" id="GO:0035973">
    <property type="term" value="P:aggrephagy"/>
    <property type="evidence" value="ECO:0007669"/>
    <property type="project" value="TreeGrafter"/>
</dbReference>
<gene>
    <name evidence="7" type="ORF">FD754_010317</name>
</gene>
<evidence type="ECO:0000259" key="6">
    <source>
        <dbReference type="PROSITE" id="PS50197"/>
    </source>
</evidence>
<dbReference type="SMART" id="SM01026">
    <property type="entry name" value="Beach"/>
    <property type="match status" value="1"/>
</dbReference>
<dbReference type="GO" id="GO:0005739">
    <property type="term" value="C:mitochondrion"/>
    <property type="evidence" value="ECO:0007669"/>
    <property type="project" value="TreeGrafter"/>
</dbReference>
<dbReference type="PANTHER" id="PTHR44662:SF1">
    <property type="entry name" value="WD REPEAT-CONTAINING PROTEIN 81"/>
    <property type="match status" value="1"/>
</dbReference>
<feature type="domain" description="BEACH" evidence="6">
    <location>
        <begin position="336"/>
        <end position="618"/>
    </location>
</feature>
<dbReference type="InterPro" id="IPR052651">
    <property type="entry name" value="WDR81"/>
</dbReference>
<dbReference type="Proteomes" id="UP000326458">
    <property type="component" value="Unassembled WGS sequence"/>
</dbReference>
<feature type="repeat" description="WD" evidence="4">
    <location>
        <begin position="1594"/>
        <end position="1625"/>
    </location>
</feature>
<dbReference type="SUPFAM" id="SSF81837">
    <property type="entry name" value="BEACH domain"/>
    <property type="match status" value="1"/>
</dbReference>
<feature type="region of interest" description="Disordered" evidence="5">
    <location>
        <begin position="1530"/>
        <end position="1561"/>
    </location>
</feature>
<dbReference type="EMBL" id="VCEA01000001">
    <property type="protein sequence ID" value="KAB0366161.1"/>
    <property type="molecule type" value="Genomic_DNA"/>
</dbReference>
<dbReference type="PROSITE" id="PS50294">
    <property type="entry name" value="WD_REPEATS_REGION"/>
    <property type="match status" value="1"/>
</dbReference>
<dbReference type="InterPro" id="IPR001680">
    <property type="entry name" value="WD40_rpt"/>
</dbReference>
<feature type="compositionally biased region" description="Low complexity" evidence="5">
    <location>
        <begin position="677"/>
        <end position="686"/>
    </location>
</feature>
<evidence type="ECO:0000256" key="2">
    <source>
        <dbReference type="ARBA" id="ARBA00022574"/>
    </source>
</evidence>
<keyword evidence="8" id="KW-1185">Reference proteome</keyword>
<feature type="region of interest" description="Disordered" evidence="5">
    <location>
        <begin position="1099"/>
        <end position="1164"/>
    </location>
</feature>
<dbReference type="CDD" id="cd06071">
    <property type="entry name" value="Beach"/>
    <property type="match status" value="1"/>
</dbReference>
<feature type="region of interest" description="Disordered" evidence="5">
    <location>
        <begin position="1201"/>
        <end position="1221"/>
    </location>
</feature>
<dbReference type="GO" id="GO:0035014">
    <property type="term" value="F:phosphatidylinositol 3-kinase regulator activity"/>
    <property type="evidence" value="ECO:0007669"/>
    <property type="project" value="TreeGrafter"/>
</dbReference>
<feature type="compositionally biased region" description="Polar residues" evidence="5">
    <location>
        <begin position="1140"/>
        <end position="1149"/>
    </location>
</feature>
<feature type="region of interest" description="Disordered" evidence="5">
    <location>
        <begin position="310"/>
        <end position="336"/>
    </location>
</feature>
<sequence>MALGSRGREVALTATGEGCSPPPSPDMEELLRSVERDLNIDARQLAPAPGGAHVVALVPARWLASLRERRLPPGPCPRAEGLSEAEVRTLLQRSVQRLPPGWTRVEVHGLRKRRLSYPLGGLPFEEGSGSPETLTRFMQDVAAQNYRNLWRHAYHTYGQPYSHSPAPAAVPALDSVRQALQRVYGCPFLPVGEATQCPSYAREGPCAPRGCPASPSLLRAEALLESPEMLYVVHPYVQFSLHDVVTFSPAKLTNSQAKVLFILFRVLRAMDACHCQGLACGALSLHHIAVDEKLCSELRLDLSAYERREEVGDEETRQARNGAGVEPGEEGRRGPGCPTCQEELRGLVLDWVHGRISNFHYLMQLNRLAGRRQGDPNYHPVLPWVVDFTMPRGRFRDLRKSKFRLNKGDKQLDFTYEMTRQAFVAGGAGGGEPPHVPHHISDVLSDITYYVYKARRTPRSVLCGHVRAQWEPHEYPASMERMQSWTPDECIPEFYTDPSIFCSIHPDMPDLDVPAWCRSNEEFVAAHRALLESREVSQDLHHWIDLTFGYKLQGKEAVKEKNVCLHLVDAHTHLTSYGVVQLFDQPHPQRLAGAPALASEPPLVPKLWFQTIQESTGREDFPAQLTNGMGRTVLEATPCEAGWARDRPMVGEDDLEQATEALDSISLAGKTGDQLGPSPSTTSSSSQAPPGLLPFSGASASRPSRRNRAAGVDPGEGEEGKILLPEGFSPLQALEELEKLGNFLTKGLGGRLEVPEQPWVQPPVQLRDLFHRDMQALGVLLAEMVFATRVRTLQPDAPLWVRFKAVQGLCARHPKEVPVSLQPVLDTLLQLSGPQGPVVAGRGKLDPLFAYRPVSQGLPPPCPAQLLSPFSSVVPFPPYFPALHKFILLYQARRVEDEAQGRELVFALWQQLGAVLSDITPEGLEILLPFVLSLMSEEHTAVYAAWYLFEPVAKALGPKNANKYLLKPLIGAYESPCQLHGRFYLYTDCFVAQLMVRLGLQAFLVHLLPHVLQVLAGVEASQEENKGLAGAAEDEESGLPGAGPGSCAFEEEIHMDGEPAAASGLGLPDYMSGVSFHDQADLPETEDFQAGLYVAESPQPQEAEAVSLGRLSDKSSTSEASLGEERATDEGGVPVDKSSLRSGDSSQDLKQSEGSEEDEEEEEGCVVLEVGEGEGEQEEVPEASELTLSDTVLSMDTVVAGDGGANGEEEEEPLTEQSEGKEQKILLDTACKMVRWLSAKLGPTVASRHVARNLLRLLTSCYIGPTRQQFTGGSGESPPLSVGNIYQKRPILGDVVSAPVLSCLLHIAHLYGEPVLTYQYLPYISYLVAPGSTSGPSRLNSRKEAGLLAAVTLTQKIIVYLSDTTLMDILPRISHEVLLPVLSFLTSLVTGFPSGAQARTVLCMKTISLIALICLRIGQEMVQQHLSEPVATFFHVFSQLHELRHQDLKLESVGRSEGQLPEVAFSDGQLRPADPALLDELQKVFTLEMAYTIYVPFSCLLGDIIRKIIPNHELVGELAGLYLESISPSSHSPAGVEPTAPSTGPEWDPQGGGCPQDDGHSGTFGSVLVGNRIQIPDDSQPDSPSPLGPISGSFPGHSGAVKCVVPLSGEDFFLSGSKDRTVRLWPLYNSGDGTSETAPRLIYAQHRKSVFFVGQLEAPQCVVSCDGAVHVWDPFTGKTLRTVEPSDSRVPLTAVAVMPAPHTSITMASSDSTLRFVDCRKPGLQHEFRLSSGLNPGLVRSLAVSPSGRSVVAGFSSGFMVLLDTRTGLVLRGWPAHEGDILQIKAVEGSVLVSSSSDHSLTVWKELEPKPTHHYKSASDPIHTFDLYGSEVVTGTVANKIGVCSLLEPPTQATTKLSSENFRGTLTSLALLPTKRHLLLGSDNGVVRLLA</sequence>
<keyword evidence="3" id="KW-0677">Repeat</keyword>
<dbReference type="Pfam" id="PF02138">
    <property type="entry name" value="Beach"/>
    <property type="match status" value="1"/>
</dbReference>
<dbReference type="SMART" id="SM00320">
    <property type="entry name" value="WD40"/>
    <property type="match status" value="6"/>
</dbReference>
<name>A0A5N3WX21_MUNMU</name>
<organism evidence="7 8">
    <name type="scientific">Muntiacus muntjak</name>
    <name type="common">Barking deer</name>
    <name type="synonym">Indian muntjac</name>
    <dbReference type="NCBI Taxonomy" id="9888"/>
    <lineage>
        <taxon>Eukaryota</taxon>
        <taxon>Metazoa</taxon>
        <taxon>Chordata</taxon>
        <taxon>Craniata</taxon>
        <taxon>Vertebrata</taxon>
        <taxon>Euteleostomi</taxon>
        <taxon>Mammalia</taxon>
        <taxon>Eutheria</taxon>
        <taxon>Laurasiatheria</taxon>
        <taxon>Artiodactyla</taxon>
        <taxon>Ruminantia</taxon>
        <taxon>Pecora</taxon>
        <taxon>Cervidae</taxon>
        <taxon>Muntiacinae</taxon>
        <taxon>Muntiacus</taxon>
    </lineage>
</organism>
<dbReference type="InterPro" id="IPR036372">
    <property type="entry name" value="BEACH_dom_sf"/>
</dbReference>
<proteinExistence type="predicted"/>
<evidence type="ECO:0000256" key="1">
    <source>
        <dbReference type="ARBA" id="ARBA00004419"/>
    </source>
</evidence>
<dbReference type="Gene3D" id="2.130.10.10">
    <property type="entry name" value="YVTN repeat-like/Quinoprotein amine dehydrogenase"/>
    <property type="match status" value="2"/>
</dbReference>